<comment type="caution">
    <text evidence="1">The sequence shown here is derived from an EMBL/GenBank/DDBJ whole genome shotgun (WGS) entry which is preliminary data.</text>
</comment>
<dbReference type="Gene3D" id="1.20.1440.60">
    <property type="entry name" value="23S rRNA-intervening sequence"/>
    <property type="match status" value="1"/>
</dbReference>
<dbReference type="NCBIfam" id="TIGR04258">
    <property type="entry name" value="4helix_suffix"/>
    <property type="match status" value="1"/>
</dbReference>
<dbReference type="AlphaFoldDB" id="A0A0G1M469"/>
<gene>
    <name evidence="1" type="ORF">UX05_C0004G0050</name>
</gene>
<dbReference type="NCBIfam" id="TIGR02436">
    <property type="entry name" value="four helix bundle protein"/>
    <property type="match status" value="1"/>
</dbReference>
<dbReference type="EMBL" id="LCKS01000004">
    <property type="protein sequence ID" value="KKU03041.1"/>
    <property type="molecule type" value="Genomic_DNA"/>
</dbReference>
<sequence>MAGSKPGYEYLITYQNSIEVYDLTIQFCDRFLSGREYLRTREQMVQAARSSKQCIVEGYLQKSLKGYIKLLGVTRGSNEELLKDYEDFARTRELTILPKWDKGGKRDNLNPFIPLNYSANLIRRTNYLLDRQIRSLEEKFIKEGGYTEGIFRKRLDWKSKTR</sequence>
<organism evidence="1 2">
    <name type="scientific">Candidatus Amesbacteria bacterium GW2011_GWC2_45_19</name>
    <dbReference type="NCBI Taxonomy" id="1618366"/>
    <lineage>
        <taxon>Bacteria</taxon>
        <taxon>Candidatus Amesiibacteriota</taxon>
    </lineage>
</organism>
<name>A0A0G1M469_9BACT</name>
<dbReference type="SUPFAM" id="SSF158446">
    <property type="entry name" value="IVS-encoded protein-like"/>
    <property type="match status" value="1"/>
</dbReference>
<dbReference type="InterPro" id="IPR026354">
    <property type="entry name" value="4helix_suffix_dom"/>
</dbReference>
<proteinExistence type="predicted"/>
<dbReference type="Proteomes" id="UP000034264">
    <property type="component" value="Unassembled WGS sequence"/>
</dbReference>
<evidence type="ECO:0008006" key="3">
    <source>
        <dbReference type="Google" id="ProtNLM"/>
    </source>
</evidence>
<evidence type="ECO:0000313" key="1">
    <source>
        <dbReference type="EMBL" id="KKU03041.1"/>
    </source>
</evidence>
<dbReference type="InterPro" id="IPR036583">
    <property type="entry name" value="23S_rRNA_IVS_sf"/>
</dbReference>
<evidence type="ECO:0000313" key="2">
    <source>
        <dbReference type="Proteomes" id="UP000034264"/>
    </source>
</evidence>
<protein>
    <recommendedName>
        <fullName evidence="3">S23 ribosomal protein</fullName>
    </recommendedName>
</protein>
<dbReference type="InterPro" id="IPR012657">
    <property type="entry name" value="23S_rRNA-intervening_sequence"/>
</dbReference>
<reference evidence="1 2" key="1">
    <citation type="journal article" date="2015" name="Nature">
        <title>rRNA introns, odd ribosomes, and small enigmatic genomes across a large radiation of phyla.</title>
        <authorList>
            <person name="Brown C.T."/>
            <person name="Hug L.A."/>
            <person name="Thomas B.C."/>
            <person name="Sharon I."/>
            <person name="Castelle C.J."/>
            <person name="Singh A."/>
            <person name="Wilkins M.J."/>
            <person name="Williams K.H."/>
            <person name="Banfield J.F."/>
        </authorList>
    </citation>
    <scope>NUCLEOTIDE SEQUENCE [LARGE SCALE GENOMIC DNA]</scope>
</reference>
<accession>A0A0G1M469</accession>